<protein>
    <submittedName>
        <fullName evidence="2">Uncharacterized protein</fullName>
    </submittedName>
</protein>
<accession>A0A9P7VQ45</accession>
<feature type="region of interest" description="Disordered" evidence="1">
    <location>
        <begin position="1"/>
        <end position="28"/>
    </location>
</feature>
<name>A0A9P7VQ45_9AGAR</name>
<sequence length="154" mass="17232">MTGICTSGQGKARIRATRRPLGNSGNASGSSGAVFAPGSYLTARDGPYPWIHCHHHPLYRLLQPWKADLLVKYYQKMAGYRPYNFDSKANFLSHFGNVSPGGRRTASAVWPSAYDYSLADGESFLVIFSREWNEAYRATCTDVLFAQSVTRRRM</sequence>
<dbReference type="AlphaFoldDB" id="A0A9P7VQ45"/>
<evidence type="ECO:0000256" key="1">
    <source>
        <dbReference type="SAM" id="MobiDB-lite"/>
    </source>
</evidence>
<comment type="caution">
    <text evidence="2">The sequence shown here is derived from an EMBL/GenBank/DDBJ whole genome shotgun (WGS) entry which is preliminary data.</text>
</comment>
<reference evidence="2" key="1">
    <citation type="submission" date="2020-11" db="EMBL/GenBank/DDBJ databases">
        <title>Adaptations for nitrogen fixation in a non-lichenized fungal sporocarp promotes dispersal by wood-feeding termites.</title>
        <authorList>
            <consortium name="DOE Joint Genome Institute"/>
            <person name="Koch R.A."/>
            <person name="Yoon G."/>
            <person name="Arayal U."/>
            <person name="Lail K."/>
            <person name="Amirebrahimi M."/>
            <person name="Labutti K."/>
            <person name="Lipzen A."/>
            <person name="Riley R."/>
            <person name="Barry K."/>
            <person name="Henrissat B."/>
            <person name="Grigoriev I.V."/>
            <person name="Herr J.R."/>
            <person name="Aime M.C."/>
        </authorList>
    </citation>
    <scope>NUCLEOTIDE SEQUENCE</scope>
    <source>
        <strain evidence="2">MCA 3950</strain>
    </source>
</reference>
<dbReference type="Proteomes" id="UP000812287">
    <property type="component" value="Unassembled WGS sequence"/>
</dbReference>
<dbReference type="RefSeq" id="XP_043038125.1">
    <property type="nucleotide sequence ID" value="XM_043184261.1"/>
</dbReference>
<gene>
    <name evidence="2" type="ORF">BT62DRAFT_920941</name>
</gene>
<proteinExistence type="predicted"/>
<dbReference type="EMBL" id="MU250539">
    <property type="protein sequence ID" value="KAG7444625.1"/>
    <property type="molecule type" value="Genomic_DNA"/>
</dbReference>
<organism evidence="2 3">
    <name type="scientific">Guyanagaster necrorhizus</name>
    <dbReference type="NCBI Taxonomy" id="856835"/>
    <lineage>
        <taxon>Eukaryota</taxon>
        <taxon>Fungi</taxon>
        <taxon>Dikarya</taxon>
        <taxon>Basidiomycota</taxon>
        <taxon>Agaricomycotina</taxon>
        <taxon>Agaricomycetes</taxon>
        <taxon>Agaricomycetidae</taxon>
        <taxon>Agaricales</taxon>
        <taxon>Marasmiineae</taxon>
        <taxon>Physalacriaceae</taxon>
        <taxon>Guyanagaster</taxon>
    </lineage>
</organism>
<evidence type="ECO:0000313" key="3">
    <source>
        <dbReference type="Proteomes" id="UP000812287"/>
    </source>
</evidence>
<keyword evidence="3" id="KW-1185">Reference proteome</keyword>
<evidence type="ECO:0000313" key="2">
    <source>
        <dbReference type="EMBL" id="KAG7444625.1"/>
    </source>
</evidence>
<dbReference type="GeneID" id="66106558"/>